<proteinExistence type="predicted"/>
<dbReference type="GO" id="GO:0030288">
    <property type="term" value="C:outer membrane-bounded periplasmic space"/>
    <property type="evidence" value="ECO:0007669"/>
    <property type="project" value="UniProtKB-ARBA"/>
</dbReference>
<feature type="domain" description="Solute-binding protein family 5" evidence="1">
    <location>
        <begin position="74"/>
        <end position="435"/>
    </location>
</feature>
<dbReference type="PANTHER" id="PTHR30290">
    <property type="entry name" value="PERIPLASMIC BINDING COMPONENT OF ABC TRANSPORTER"/>
    <property type="match status" value="1"/>
</dbReference>
<reference evidence="2" key="1">
    <citation type="submission" date="2017-02" db="EMBL/GenBank/DDBJ databases">
        <authorList>
            <person name="Regsiter A."/>
            <person name="William W."/>
        </authorList>
    </citation>
    <scope>NUCLEOTIDE SEQUENCE</scope>
    <source>
        <strain evidence="2">BdmA 4</strain>
    </source>
</reference>
<gene>
    <name evidence="2" type="ORF">SPIRO4BDMA_40921</name>
</gene>
<accession>A0A3P3XQJ6</accession>
<dbReference type="CDD" id="cd08512">
    <property type="entry name" value="PBP2_NikA_DppA_OppA_like_7"/>
    <property type="match status" value="1"/>
</dbReference>
<sequence length="522" mass="58004">MKRKGMGLVGLFLFMAIPLVMAGNIPKDTLVMAMNTEIFKTFDPGVCFEVEPSAFVKNIYANLVTLDIKDGAFTPVGDLAEKWEQSADGKLWTFYLKKGVKFANGDPVKASDVEYSYKRAVKLNKSPAWLFTDTLGLTEDSIKAVNDTTVTITTNGAPANVVLSVLAANIGGVLNEKEVKAHETNGDMGLAWLTDHSAGAGPYVLKEWKRKTQIALTVNKNYYGDTPAIKTILLRDMPEASDRYLSLKKGDVDVAYQITVEEAAGLRDNKDESVQLFTTPGQTLEYVAMNASWGPFKDARVRQAVKYAIDYDAIINKVREGFAIKNQQFLAIGYFGYKESNPFTRDVAKAKKLLADAGYPNGFEVEIVTNESEIRRAEAVVVQSNLADIGIKSNIIIMQAAQMYDKYRNQGLQMIVAGWGIDYPDADALAKPFADYTVKQLAWRNAWLDDKAASMASAAGKEINEKKRAQIYYDLVKYWQDNGPFAMMYQPIEFWGIGNDIKGFDKAFDGYNVHCDFTLISK</sequence>
<dbReference type="EMBL" id="FWDO01000004">
    <property type="protein sequence ID" value="SLM18349.1"/>
    <property type="molecule type" value="Genomic_DNA"/>
</dbReference>
<dbReference type="Pfam" id="PF00496">
    <property type="entry name" value="SBP_bac_5"/>
    <property type="match status" value="1"/>
</dbReference>
<organism evidence="2">
    <name type="scientific">uncultured spirochete</name>
    <dbReference type="NCBI Taxonomy" id="156406"/>
    <lineage>
        <taxon>Bacteria</taxon>
        <taxon>Pseudomonadati</taxon>
        <taxon>Spirochaetota</taxon>
        <taxon>Spirochaetia</taxon>
        <taxon>Spirochaetales</taxon>
        <taxon>environmental samples</taxon>
    </lineage>
</organism>
<dbReference type="SUPFAM" id="SSF53850">
    <property type="entry name" value="Periplasmic binding protein-like II"/>
    <property type="match status" value="1"/>
</dbReference>
<dbReference type="PANTHER" id="PTHR30290:SF34">
    <property type="entry name" value="ABC TRANSPORTER, PERIPLASMIC OLIGO-PEPTIDE BINDING PROTEIN, PUTATIVE-RELATED"/>
    <property type="match status" value="1"/>
</dbReference>
<dbReference type="InterPro" id="IPR030678">
    <property type="entry name" value="Peptide/Ni-bd"/>
</dbReference>
<dbReference type="InterPro" id="IPR039424">
    <property type="entry name" value="SBP_5"/>
</dbReference>
<dbReference type="GO" id="GO:0015833">
    <property type="term" value="P:peptide transport"/>
    <property type="evidence" value="ECO:0007669"/>
    <property type="project" value="TreeGrafter"/>
</dbReference>
<dbReference type="PIRSF" id="PIRSF002741">
    <property type="entry name" value="MppA"/>
    <property type="match status" value="1"/>
</dbReference>
<dbReference type="AlphaFoldDB" id="A0A3P3XQJ6"/>
<dbReference type="Gene3D" id="3.10.105.10">
    <property type="entry name" value="Dipeptide-binding Protein, Domain 3"/>
    <property type="match status" value="1"/>
</dbReference>
<dbReference type="Gene3D" id="3.40.190.10">
    <property type="entry name" value="Periplasmic binding protein-like II"/>
    <property type="match status" value="1"/>
</dbReference>
<dbReference type="InterPro" id="IPR000914">
    <property type="entry name" value="SBP_5_dom"/>
</dbReference>
<dbReference type="GO" id="GO:1904680">
    <property type="term" value="F:peptide transmembrane transporter activity"/>
    <property type="evidence" value="ECO:0007669"/>
    <property type="project" value="TreeGrafter"/>
</dbReference>
<protein>
    <submittedName>
        <fullName evidence="2">Extracellular solute-binding protein family 5</fullName>
    </submittedName>
</protein>
<dbReference type="GO" id="GO:0043190">
    <property type="term" value="C:ATP-binding cassette (ABC) transporter complex"/>
    <property type="evidence" value="ECO:0007669"/>
    <property type="project" value="InterPro"/>
</dbReference>
<name>A0A3P3XQJ6_9SPIR</name>
<evidence type="ECO:0000259" key="1">
    <source>
        <dbReference type="Pfam" id="PF00496"/>
    </source>
</evidence>
<evidence type="ECO:0000313" key="2">
    <source>
        <dbReference type="EMBL" id="SLM18349.1"/>
    </source>
</evidence>
<dbReference type="Gene3D" id="3.90.76.10">
    <property type="entry name" value="Dipeptide-binding Protein, Domain 1"/>
    <property type="match status" value="1"/>
</dbReference>